<dbReference type="Proteomes" id="UP000636709">
    <property type="component" value="Unassembled WGS sequence"/>
</dbReference>
<reference evidence="1" key="1">
    <citation type="submission" date="2020-07" db="EMBL/GenBank/DDBJ databases">
        <title>Genome sequence and genetic diversity analysis of an under-domesticated orphan crop, white fonio (Digitaria exilis).</title>
        <authorList>
            <person name="Bennetzen J.L."/>
            <person name="Chen S."/>
            <person name="Ma X."/>
            <person name="Wang X."/>
            <person name="Yssel A.E.J."/>
            <person name="Chaluvadi S.R."/>
            <person name="Johnson M."/>
            <person name="Gangashetty P."/>
            <person name="Hamidou F."/>
            <person name="Sanogo M.D."/>
            <person name="Zwaenepoel A."/>
            <person name="Wallace J."/>
            <person name="Van De Peer Y."/>
            <person name="Van Deynze A."/>
        </authorList>
    </citation>
    <scope>NUCLEOTIDE SEQUENCE</scope>
    <source>
        <tissue evidence="1">Leaves</tissue>
    </source>
</reference>
<evidence type="ECO:0000313" key="2">
    <source>
        <dbReference type="Proteomes" id="UP000636709"/>
    </source>
</evidence>
<comment type="caution">
    <text evidence="1">The sequence shown here is derived from an EMBL/GenBank/DDBJ whole genome shotgun (WGS) entry which is preliminary data.</text>
</comment>
<protein>
    <submittedName>
        <fullName evidence="1">Uncharacterized protein</fullName>
    </submittedName>
</protein>
<organism evidence="1 2">
    <name type="scientific">Digitaria exilis</name>
    <dbReference type="NCBI Taxonomy" id="1010633"/>
    <lineage>
        <taxon>Eukaryota</taxon>
        <taxon>Viridiplantae</taxon>
        <taxon>Streptophyta</taxon>
        <taxon>Embryophyta</taxon>
        <taxon>Tracheophyta</taxon>
        <taxon>Spermatophyta</taxon>
        <taxon>Magnoliopsida</taxon>
        <taxon>Liliopsida</taxon>
        <taxon>Poales</taxon>
        <taxon>Poaceae</taxon>
        <taxon>PACMAD clade</taxon>
        <taxon>Panicoideae</taxon>
        <taxon>Panicodae</taxon>
        <taxon>Paniceae</taxon>
        <taxon>Anthephorinae</taxon>
        <taxon>Digitaria</taxon>
    </lineage>
</organism>
<name>A0A835A573_9POAL</name>
<dbReference type="EMBL" id="JACEFO010002632">
    <property type="protein sequence ID" value="KAF8652772.1"/>
    <property type="molecule type" value="Genomic_DNA"/>
</dbReference>
<accession>A0A835A573</accession>
<dbReference type="AlphaFoldDB" id="A0A835A573"/>
<proteinExistence type="predicted"/>
<dbReference type="OrthoDB" id="688890at2759"/>
<gene>
    <name evidence="1" type="ORF">HU200_062698</name>
</gene>
<evidence type="ECO:0000313" key="1">
    <source>
        <dbReference type="EMBL" id="KAF8652772.1"/>
    </source>
</evidence>
<sequence>MPDSVESPCERCGTFHAGGVFGDECFQARRHARRCARCGLLHEDYNVPARFLHGMEKFDCEFFIPHVEELQMCGNTIILPFFR</sequence>
<keyword evidence="2" id="KW-1185">Reference proteome</keyword>